<dbReference type="InterPro" id="IPR011701">
    <property type="entry name" value="MFS"/>
</dbReference>
<dbReference type="GO" id="GO:0008028">
    <property type="term" value="F:monocarboxylic acid transmembrane transporter activity"/>
    <property type="evidence" value="ECO:0007669"/>
    <property type="project" value="TreeGrafter"/>
</dbReference>
<evidence type="ECO:0000313" key="2">
    <source>
        <dbReference type="EMBL" id="KFM58404.1"/>
    </source>
</evidence>
<organism evidence="2 3">
    <name type="scientific">Stegodyphus mimosarum</name>
    <name type="common">African social velvet spider</name>
    <dbReference type="NCBI Taxonomy" id="407821"/>
    <lineage>
        <taxon>Eukaryota</taxon>
        <taxon>Metazoa</taxon>
        <taxon>Ecdysozoa</taxon>
        <taxon>Arthropoda</taxon>
        <taxon>Chelicerata</taxon>
        <taxon>Arachnida</taxon>
        <taxon>Araneae</taxon>
        <taxon>Araneomorphae</taxon>
        <taxon>Entelegynae</taxon>
        <taxon>Eresoidea</taxon>
        <taxon>Eresidae</taxon>
        <taxon>Stegodyphus</taxon>
    </lineage>
</organism>
<dbReference type="PANTHER" id="PTHR11360:SF303">
    <property type="entry name" value="MAJOR FACILITATOR SUPERFAMILY (MFS) PROFILE DOMAIN-CONTAINING PROTEIN"/>
    <property type="match status" value="1"/>
</dbReference>
<keyword evidence="1" id="KW-0472">Membrane</keyword>
<feature type="transmembrane region" description="Helical" evidence="1">
    <location>
        <begin position="60"/>
        <end position="79"/>
    </location>
</feature>
<dbReference type="EMBL" id="KK112721">
    <property type="protein sequence ID" value="KFM58404.1"/>
    <property type="molecule type" value="Genomic_DNA"/>
</dbReference>
<keyword evidence="1" id="KW-1133">Transmembrane helix</keyword>
<keyword evidence="1" id="KW-0812">Transmembrane</keyword>
<dbReference type="PANTHER" id="PTHR11360">
    <property type="entry name" value="MONOCARBOXYLATE TRANSPORTER"/>
    <property type="match status" value="1"/>
</dbReference>
<evidence type="ECO:0000313" key="3">
    <source>
        <dbReference type="Proteomes" id="UP000054359"/>
    </source>
</evidence>
<reference evidence="2 3" key="1">
    <citation type="submission" date="2013-11" db="EMBL/GenBank/DDBJ databases">
        <title>Genome sequencing of Stegodyphus mimosarum.</title>
        <authorList>
            <person name="Bechsgaard J."/>
        </authorList>
    </citation>
    <scope>NUCLEOTIDE SEQUENCE [LARGE SCALE GENOMIC DNA]</scope>
</reference>
<dbReference type="Gene3D" id="1.20.1250.20">
    <property type="entry name" value="MFS general substrate transporter like domains"/>
    <property type="match status" value="1"/>
</dbReference>
<dbReference type="OMA" id="PWVENPE"/>
<dbReference type="InterPro" id="IPR036259">
    <property type="entry name" value="MFS_trans_sf"/>
</dbReference>
<evidence type="ECO:0000256" key="1">
    <source>
        <dbReference type="SAM" id="Phobius"/>
    </source>
</evidence>
<accession>A0A087SZW5</accession>
<dbReference type="AlphaFoldDB" id="A0A087SZW5"/>
<keyword evidence="3" id="KW-1185">Reference proteome</keyword>
<proteinExistence type="predicted"/>
<name>A0A087SZW5_STEMI</name>
<dbReference type="OrthoDB" id="2213137at2759"/>
<gene>
    <name evidence="2" type="ORF">X975_01528</name>
</gene>
<dbReference type="SUPFAM" id="SSF103473">
    <property type="entry name" value="MFS general substrate transporter"/>
    <property type="match status" value="1"/>
</dbReference>
<dbReference type="Proteomes" id="UP000054359">
    <property type="component" value="Unassembled WGS sequence"/>
</dbReference>
<protein>
    <submittedName>
        <fullName evidence="2">Monocarboxylate transporter 12</fullName>
    </submittedName>
</protein>
<sequence>MVTFWGGVVASAGAALCCIAPNVTWLAVFWGGVHGLGFAFANTLFQVVVNQYFEKHRATASGIALSGACVGSLAFPIMIEAILDKFALSGGFLILGGVVMHVLPPSLLLKAPPWVENPEEYA</sequence>
<feature type="non-terminal residue" evidence="2">
    <location>
        <position position="122"/>
    </location>
</feature>
<dbReference type="InterPro" id="IPR050327">
    <property type="entry name" value="Proton-linked_MCT"/>
</dbReference>
<feature type="transmembrane region" description="Helical" evidence="1">
    <location>
        <begin position="85"/>
        <end position="103"/>
    </location>
</feature>
<dbReference type="Pfam" id="PF07690">
    <property type="entry name" value="MFS_1"/>
    <property type="match status" value="1"/>
</dbReference>